<dbReference type="InterPro" id="IPR014710">
    <property type="entry name" value="RmlC-like_jellyroll"/>
</dbReference>
<gene>
    <name evidence="8" type="ORF">FQP89_07610</name>
</gene>
<dbReference type="InterPro" id="IPR010462">
    <property type="entry name" value="Ectoine_synth"/>
</dbReference>
<name>A0A558JBQ4_9GAMM</name>
<dbReference type="SUPFAM" id="SSF51182">
    <property type="entry name" value="RmlC-like cupins"/>
    <property type="match status" value="1"/>
</dbReference>
<accession>A0A558JBQ4</accession>
<evidence type="ECO:0000256" key="4">
    <source>
        <dbReference type="ARBA" id="ARBA00019707"/>
    </source>
</evidence>
<protein>
    <recommendedName>
        <fullName evidence="4">L-ectoine synthase</fullName>
        <ecNumber evidence="3">4.2.1.108</ecNumber>
    </recommendedName>
    <alternativeName>
        <fullName evidence="6">N-acetyldiaminobutyrate dehydratase</fullName>
    </alternativeName>
</protein>
<dbReference type="EMBL" id="VNFE01000002">
    <property type="protein sequence ID" value="TVU90942.1"/>
    <property type="molecule type" value="Genomic_DNA"/>
</dbReference>
<evidence type="ECO:0000313" key="8">
    <source>
        <dbReference type="EMBL" id="TVU90942.1"/>
    </source>
</evidence>
<comment type="caution">
    <text evidence="8">The sequence shown here is derived from an EMBL/GenBank/DDBJ whole genome shotgun (WGS) entry which is preliminary data.</text>
</comment>
<dbReference type="GO" id="GO:0019491">
    <property type="term" value="P:ectoine biosynthetic process"/>
    <property type="evidence" value="ECO:0007669"/>
    <property type="project" value="UniProtKB-UniPathway"/>
</dbReference>
<dbReference type="EC" id="4.2.1.108" evidence="3"/>
<dbReference type="InterPro" id="IPR011051">
    <property type="entry name" value="RmlC_Cupin_sf"/>
</dbReference>
<dbReference type="Proteomes" id="UP000317288">
    <property type="component" value="Unassembled WGS sequence"/>
</dbReference>
<dbReference type="GO" id="GO:0033990">
    <property type="term" value="F:ectoine synthase activity"/>
    <property type="evidence" value="ECO:0007669"/>
    <property type="project" value="UniProtKB-EC"/>
</dbReference>
<evidence type="ECO:0000256" key="7">
    <source>
        <dbReference type="ARBA" id="ARBA00048714"/>
    </source>
</evidence>
<dbReference type="RefSeq" id="WP_144810504.1">
    <property type="nucleotide sequence ID" value="NZ_VNFE01000002.1"/>
</dbReference>
<dbReference type="PANTHER" id="PTHR39289:SF1">
    <property type="entry name" value="L-ECTOINE SYNTHASE"/>
    <property type="match status" value="1"/>
</dbReference>
<evidence type="ECO:0000256" key="2">
    <source>
        <dbReference type="ARBA" id="ARBA00009637"/>
    </source>
</evidence>
<sequence length="128" mass="15189">MREICHERHETIRNKNNCINLKTASFTSLRVVTKKYNSLFSIHDTTIYKDEILELCYRKNEEYVYIIEGEGEIYDYNTQKNYKLEPNTIYHVSENDKHRLTAKTNLRGICIFTPACRGDIEHDEDGSY</sequence>
<proteinExistence type="inferred from homology"/>
<dbReference type="Pfam" id="PF06339">
    <property type="entry name" value="Ectoine_synth"/>
    <property type="match status" value="1"/>
</dbReference>
<evidence type="ECO:0000256" key="5">
    <source>
        <dbReference type="ARBA" id="ARBA00023239"/>
    </source>
</evidence>
<evidence type="ECO:0000256" key="6">
    <source>
        <dbReference type="ARBA" id="ARBA00033271"/>
    </source>
</evidence>
<reference evidence="8 9" key="1">
    <citation type="submission" date="2019-07" db="EMBL/GenBank/DDBJ databases">
        <title>Diversity of Bacteria from Kongsfjorden, Arctic.</title>
        <authorList>
            <person name="Yu Y."/>
        </authorList>
    </citation>
    <scope>NUCLEOTIDE SEQUENCE [LARGE SCALE GENOMIC DNA]</scope>
    <source>
        <strain evidence="8 9">SM1922</strain>
    </source>
</reference>
<comment type="pathway">
    <text evidence="1">Amine and polyamine biosynthesis; ectoine biosynthesis; L-ectoine from L-aspartate 4-semialdehyde: step 3/3.</text>
</comment>
<evidence type="ECO:0000313" key="9">
    <source>
        <dbReference type="Proteomes" id="UP000317288"/>
    </source>
</evidence>
<comment type="similarity">
    <text evidence="2">Belongs to the ectoine synthase family.</text>
</comment>
<comment type="catalytic activity">
    <reaction evidence="7">
        <text>(2S)-4-acetamido-2-aminobutanoate = L-ectoine + H2O</text>
        <dbReference type="Rhea" id="RHEA:17281"/>
        <dbReference type="ChEBI" id="CHEBI:15377"/>
        <dbReference type="ChEBI" id="CHEBI:58515"/>
        <dbReference type="ChEBI" id="CHEBI:58929"/>
        <dbReference type="EC" id="4.2.1.108"/>
    </reaction>
</comment>
<dbReference type="UniPathway" id="UPA00067">
    <property type="reaction ID" value="UER00123"/>
</dbReference>
<dbReference type="PANTHER" id="PTHR39289">
    <property type="match status" value="1"/>
</dbReference>
<keyword evidence="5" id="KW-0456">Lyase</keyword>
<evidence type="ECO:0000256" key="3">
    <source>
        <dbReference type="ARBA" id="ARBA00013192"/>
    </source>
</evidence>
<evidence type="ECO:0000256" key="1">
    <source>
        <dbReference type="ARBA" id="ARBA00005181"/>
    </source>
</evidence>
<dbReference type="Gene3D" id="2.60.120.10">
    <property type="entry name" value="Jelly Rolls"/>
    <property type="match status" value="1"/>
</dbReference>
<organism evidence="8 9">
    <name type="scientific">Vreelandella titanicae</name>
    <dbReference type="NCBI Taxonomy" id="664683"/>
    <lineage>
        <taxon>Bacteria</taxon>
        <taxon>Pseudomonadati</taxon>
        <taxon>Pseudomonadota</taxon>
        <taxon>Gammaproteobacteria</taxon>
        <taxon>Oceanospirillales</taxon>
        <taxon>Halomonadaceae</taxon>
        <taxon>Vreelandella</taxon>
    </lineage>
</organism>
<dbReference type="AlphaFoldDB" id="A0A558JBQ4"/>